<dbReference type="InterPro" id="IPR003593">
    <property type="entry name" value="AAA+_ATPase"/>
</dbReference>
<dbReference type="PANTHER" id="PTHR20953:SF3">
    <property type="entry name" value="P-LOOP CONTAINING NUCLEOSIDE TRIPHOSPHATE HYDROLASES SUPERFAMILY PROTEIN"/>
    <property type="match status" value="1"/>
</dbReference>
<dbReference type="InterPro" id="IPR027417">
    <property type="entry name" value="P-loop_NTPase"/>
</dbReference>
<dbReference type="Pfam" id="PF19568">
    <property type="entry name" value="Spore_III_AA"/>
    <property type="match status" value="1"/>
</dbReference>
<evidence type="ECO:0000313" key="4">
    <source>
        <dbReference type="EMBL" id="ACB83631.1"/>
    </source>
</evidence>
<accession>B2A319</accession>
<dbReference type="STRING" id="457570.Nther_0032"/>
<dbReference type="KEGG" id="nth:Nther_0032"/>
<dbReference type="InParanoid" id="B2A319"/>
<reference evidence="4 5" key="2">
    <citation type="journal article" date="2011" name="J. Bacteriol.">
        <title>Complete genome sequence of the anaerobic, halophilic alkalithermophile Natranaerobius thermophilus JW/NM-WN-LF.</title>
        <authorList>
            <person name="Zhao B."/>
            <person name="Mesbah N.M."/>
            <person name="Dalin E."/>
            <person name="Goodwin L."/>
            <person name="Nolan M."/>
            <person name="Pitluck S."/>
            <person name="Chertkov O."/>
            <person name="Brettin T.S."/>
            <person name="Han J."/>
            <person name="Larimer F.W."/>
            <person name="Land M.L."/>
            <person name="Hauser L."/>
            <person name="Kyrpides N."/>
            <person name="Wiegel J."/>
        </authorList>
    </citation>
    <scope>NUCLEOTIDE SEQUENCE [LARGE SCALE GENOMIC DNA]</scope>
    <source>
        <strain evidence="5">ATCC BAA-1301 / DSM 18059 / JW/NM-WN-LF</strain>
    </source>
</reference>
<evidence type="ECO:0000259" key="3">
    <source>
        <dbReference type="SMART" id="SM00382"/>
    </source>
</evidence>
<dbReference type="HOGENOM" id="CLU_022515_2_0_9"/>
<dbReference type="SMART" id="SM00382">
    <property type="entry name" value="AAA"/>
    <property type="match status" value="1"/>
</dbReference>
<dbReference type="RefSeq" id="WP_012446522.1">
    <property type="nucleotide sequence ID" value="NC_010718.1"/>
</dbReference>
<name>B2A319_NATTJ</name>
<dbReference type="AlphaFoldDB" id="B2A319"/>
<dbReference type="InterPro" id="IPR058670">
    <property type="entry name" value="PTPase_dom"/>
</dbReference>
<keyword evidence="5" id="KW-1185">Reference proteome</keyword>
<dbReference type="Proteomes" id="UP000001683">
    <property type="component" value="Chromosome"/>
</dbReference>
<proteinExistence type="predicted"/>
<dbReference type="eggNOG" id="COG3854">
    <property type="taxonomic scope" value="Bacteria"/>
</dbReference>
<gene>
    <name evidence="4" type="ordered locus">Nther_0032</name>
</gene>
<sequence>MEEFNQELKLMLEIFPPHIRENLQKRNDLEDLVEVVLDLGRKPEARYPREFIYLTDDTVTEKDLEFIYNRTGPFGLDNRSGIEKTLHRISAIRNRRDKIVGLTCRVGKAVYGTADIIRDIVERGDKTLLLGRPGVGKTTILREAARILADEFRKRVIIVDTSNEIAGDGDIPHPAIGHARRMQVKTPDKQHDVMIEAVENHMPEVIIIDEIGTYQEAEAARTIAERGVQLIATAHGNTLENLILNPTLSELIGGIDTVTLGDEEAKRRNSQKTVLERKAPSTFDAVVEIFDRNTLKIHAPLEKVVDYILRGGAPRPEIRLRKNDGQHEIIQNSNITDEWNEMDAQTEGNYQNDALQKIYPYAVSKDTLKRLIKELQVPAKLTKHMQEADIMLTVKAQKRKGAKKIQKAYQENIPVHVIRKNKEKQVEKVLRHIFKKEVEENDSEM</sequence>
<evidence type="ECO:0000256" key="2">
    <source>
        <dbReference type="ARBA" id="ARBA00022840"/>
    </source>
</evidence>
<dbReference type="SUPFAM" id="SSF52540">
    <property type="entry name" value="P-loop containing nucleoside triphosphate hydrolases"/>
    <property type="match status" value="1"/>
</dbReference>
<protein>
    <submittedName>
        <fullName evidence="4">AAA ATPase</fullName>
    </submittedName>
</protein>
<dbReference type="OrthoDB" id="9768243at2"/>
<dbReference type="Gene3D" id="3.40.50.300">
    <property type="entry name" value="P-loop containing nucleotide triphosphate hydrolases"/>
    <property type="match status" value="1"/>
</dbReference>
<dbReference type="PANTHER" id="PTHR20953">
    <property type="entry name" value="KINASE-RELATED"/>
    <property type="match status" value="1"/>
</dbReference>
<dbReference type="GO" id="GO:0005524">
    <property type="term" value="F:ATP binding"/>
    <property type="evidence" value="ECO:0007669"/>
    <property type="project" value="UniProtKB-KW"/>
</dbReference>
<keyword evidence="1" id="KW-0547">Nucleotide-binding</keyword>
<evidence type="ECO:0000313" key="5">
    <source>
        <dbReference type="Proteomes" id="UP000001683"/>
    </source>
</evidence>
<dbReference type="EMBL" id="CP001034">
    <property type="protein sequence ID" value="ACB83631.1"/>
    <property type="molecule type" value="Genomic_DNA"/>
</dbReference>
<organism evidence="4 5">
    <name type="scientific">Natranaerobius thermophilus (strain ATCC BAA-1301 / DSM 18059 / JW/NM-WN-LF)</name>
    <dbReference type="NCBI Taxonomy" id="457570"/>
    <lineage>
        <taxon>Bacteria</taxon>
        <taxon>Bacillati</taxon>
        <taxon>Bacillota</taxon>
        <taxon>Clostridia</taxon>
        <taxon>Natranaerobiales</taxon>
        <taxon>Natranaerobiaceae</taxon>
        <taxon>Natranaerobius</taxon>
    </lineage>
</organism>
<reference evidence="4 5" key="1">
    <citation type="submission" date="2008-04" db="EMBL/GenBank/DDBJ databases">
        <title>Complete sequence of chromosome of Natranaerobius thermophilus JW/NM-WN-LF.</title>
        <authorList>
            <consortium name="US DOE Joint Genome Institute"/>
            <person name="Copeland A."/>
            <person name="Lucas S."/>
            <person name="Lapidus A."/>
            <person name="Glavina del Rio T."/>
            <person name="Dalin E."/>
            <person name="Tice H."/>
            <person name="Bruce D."/>
            <person name="Goodwin L."/>
            <person name="Pitluck S."/>
            <person name="Chertkov O."/>
            <person name="Brettin T."/>
            <person name="Detter J.C."/>
            <person name="Han C."/>
            <person name="Kuske C.R."/>
            <person name="Schmutz J."/>
            <person name="Larimer F."/>
            <person name="Land M."/>
            <person name="Hauser L."/>
            <person name="Kyrpides N."/>
            <person name="Lykidis A."/>
            <person name="Mesbah N.M."/>
            <person name="Wiegel J."/>
        </authorList>
    </citation>
    <scope>NUCLEOTIDE SEQUENCE [LARGE SCALE GENOMIC DNA]</scope>
    <source>
        <strain evidence="5">ATCC BAA-1301 / DSM 18059 / JW/NM-WN-LF</strain>
    </source>
</reference>
<dbReference type="CDD" id="cd00009">
    <property type="entry name" value="AAA"/>
    <property type="match status" value="1"/>
</dbReference>
<keyword evidence="2" id="KW-0067">ATP-binding</keyword>
<dbReference type="Pfam" id="PF25516">
    <property type="entry name" value="PTPase"/>
    <property type="match status" value="1"/>
</dbReference>
<dbReference type="InterPro" id="IPR045735">
    <property type="entry name" value="Spore_III_AA_AAA+_ATPase"/>
</dbReference>
<feature type="domain" description="AAA+ ATPase" evidence="3">
    <location>
        <begin position="123"/>
        <end position="259"/>
    </location>
</feature>
<evidence type="ECO:0000256" key="1">
    <source>
        <dbReference type="ARBA" id="ARBA00022741"/>
    </source>
</evidence>